<feature type="coiled-coil region" evidence="1">
    <location>
        <begin position="227"/>
        <end position="254"/>
    </location>
</feature>
<feature type="transmembrane region" description="Helical" evidence="2">
    <location>
        <begin position="121"/>
        <end position="141"/>
    </location>
</feature>
<dbReference type="EMBL" id="CP029487">
    <property type="protein sequence ID" value="QCT72937.1"/>
    <property type="molecule type" value="Genomic_DNA"/>
</dbReference>
<dbReference type="GO" id="GO:0042802">
    <property type="term" value="F:identical protein binding"/>
    <property type="evidence" value="ECO:0007669"/>
    <property type="project" value="TreeGrafter"/>
</dbReference>
<feature type="transmembrane region" description="Helical" evidence="2">
    <location>
        <begin position="153"/>
        <end position="173"/>
    </location>
</feature>
<keyword evidence="5" id="KW-1185">Reference proteome</keyword>
<reference evidence="4 5" key="1">
    <citation type="submission" date="2018-05" db="EMBL/GenBank/DDBJ databases">
        <title>Genome comparison of Eubacterium sp.</title>
        <authorList>
            <person name="Feng Y."/>
            <person name="Sanchez-Andrea I."/>
            <person name="Stams A.J.M."/>
            <person name="De Vos W.M."/>
        </authorList>
    </citation>
    <scope>NUCLEOTIDE SEQUENCE [LARGE SCALE GENOMIC DNA]</scope>
    <source>
        <strain evidence="4 5">YI</strain>
    </source>
</reference>
<evidence type="ECO:0000313" key="5">
    <source>
        <dbReference type="Proteomes" id="UP000218387"/>
    </source>
</evidence>
<name>A0A4P9CBC4_EUBML</name>
<proteinExistence type="predicted"/>
<gene>
    <name evidence="4" type="ORF">CPZ25_016930</name>
</gene>
<evidence type="ECO:0000313" key="4">
    <source>
        <dbReference type="EMBL" id="QCT72937.1"/>
    </source>
</evidence>
<keyword evidence="2" id="KW-1133">Transmembrane helix</keyword>
<keyword evidence="2" id="KW-0812">Transmembrane</keyword>
<feature type="transmembrane region" description="Helical" evidence="2">
    <location>
        <begin position="94"/>
        <end position="115"/>
    </location>
</feature>
<keyword evidence="1" id="KW-0175">Coiled coil</keyword>
<dbReference type="AlphaFoldDB" id="A0A4P9CBC4"/>
<dbReference type="Gene3D" id="3.30.565.10">
    <property type="entry name" value="Histidine kinase-like ATPase, C-terminal domain"/>
    <property type="match status" value="1"/>
</dbReference>
<feature type="transmembrane region" description="Helical" evidence="2">
    <location>
        <begin position="193"/>
        <end position="215"/>
    </location>
</feature>
<dbReference type="PANTHER" id="PTHR40448:SF1">
    <property type="entry name" value="TWO-COMPONENT SENSOR HISTIDINE KINASE"/>
    <property type="match status" value="1"/>
</dbReference>
<evidence type="ECO:0000256" key="2">
    <source>
        <dbReference type="SAM" id="Phobius"/>
    </source>
</evidence>
<dbReference type="KEGG" id="emt:CPZ25_016930"/>
<sequence length="453" mass="51154">MYLFYNIALPFAVMAGLGFNVFNKKLRLSDKREILLTVAAVAISIILDKIVTILHATVLFSEPLLIALIFIYYHLIFHSSVYETAFAFFVLESYVHIVSFFSNILAGALPAPFTYIEASSRFLLCYAFVLAVTLPLMVFFVHRFVKRLMDAASGMPAVFWNYLWGVPFAFYLVTTMKVFQRQAFPEELTQLSILVSVAWVIGIFAVNILVIRMALEIIQLTRDHAQLELASLLVEKEKDQYQRIKRDIEATSKLRHDMRHHLMGLEGYLEKNDTDGALGYLRKITREAAPDENVILCDNCAINAIACHFFERARLCGAEVSSTLLIPDTLSDSENDLCVVLGNLIENAVEACERQQDGARFIHVTASFTSKRDFCIMVENSFDHEIQYDKNGNFLSSKRSTNAAQEGGIGLLSIDSIVKKYNGTLSREIEKNTYKVLILLELENSQQTSGDSL</sequence>
<evidence type="ECO:0000259" key="3">
    <source>
        <dbReference type="Pfam" id="PF14501"/>
    </source>
</evidence>
<dbReference type="RefSeq" id="WP_096920123.1">
    <property type="nucleotide sequence ID" value="NZ_CP029487.1"/>
</dbReference>
<protein>
    <submittedName>
        <fullName evidence="4">GHKL domain-containing protein</fullName>
    </submittedName>
</protein>
<dbReference type="Proteomes" id="UP000218387">
    <property type="component" value="Chromosome"/>
</dbReference>
<dbReference type="SUPFAM" id="SSF55874">
    <property type="entry name" value="ATPase domain of HSP90 chaperone/DNA topoisomerase II/histidine kinase"/>
    <property type="match status" value="1"/>
</dbReference>
<dbReference type="CDD" id="cd16935">
    <property type="entry name" value="HATPase_AgrC-ComD-like"/>
    <property type="match status" value="1"/>
</dbReference>
<organism evidence="4 5">
    <name type="scientific">Eubacterium maltosivorans</name>
    <dbReference type="NCBI Taxonomy" id="2041044"/>
    <lineage>
        <taxon>Bacteria</taxon>
        <taxon>Bacillati</taxon>
        <taxon>Bacillota</taxon>
        <taxon>Clostridia</taxon>
        <taxon>Eubacteriales</taxon>
        <taxon>Eubacteriaceae</taxon>
        <taxon>Eubacterium</taxon>
    </lineage>
</organism>
<dbReference type="InterPro" id="IPR036890">
    <property type="entry name" value="HATPase_C_sf"/>
</dbReference>
<feature type="transmembrane region" description="Helical" evidence="2">
    <location>
        <begin position="34"/>
        <end position="58"/>
    </location>
</feature>
<keyword evidence="2" id="KW-0472">Membrane</keyword>
<dbReference type="Pfam" id="PF14501">
    <property type="entry name" value="HATPase_c_5"/>
    <property type="match status" value="1"/>
</dbReference>
<accession>A0A4P9CBC4</accession>
<feature type="transmembrane region" description="Helical" evidence="2">
    <location>
        <begin position="64"/>
        <end position="82"/>
    </location>
</feature>
<dbReference type="PANTHER" id="PTHR40448">
    <property type="entry name" value="TWO-COMPONENT SENSOR HISTIDINE KINASE"/>
    <property type="match status" value="1"/>
</dbReference>
<evidence type="ECO:0000256" key="1">
    <source>
        <dbReference type="SAM" id="Coils"/>
    </source>
</evidence>
<dbReference type="InterPro" id="IPR032834">
    <property type="entry name" value="NatK-like_C"/>
</dbReference>
<feature type="domain" description="Sensor histidine kinase NatK-like C-terminal" evidence="3">
    <location>
        <begin position="336"/>
        <end position="440"/>
    </location>
</feature>
<feature type="transmembrane region" description="Helical" evidence="2">
    <location>
        <begin position="6"/>
        <end position="22"/>
    </location>
</feature>